<protein>
    <submittedName>
        <fullName evidence="3">ECF-type riboflavin transporter substrate-binding protein</fullName>
    </submittedName>
</protein>
<evidence type="ECO:0000256" key="1">
    <source>
        <dbReference type="ARBA" id="ARBA00022692"/>
    </source>
</evidence>
<keyword evidence="2" id="KW-0472">Membrane</keyword>
<organism evidence="3 4">
    <name type="scientific">Aerococcus urinae</name>
    <dbReference type="NCBI Taxonomy" id="1376"/>
    <lineage>
        <taxon>Bacteria</taxon>
        <taxon>Bacillati</taxon>
        <taxon>Bacillota</taxon>
        <taxon>Bacilli</taxon>
        <taxon>Lactobacillales</taxon>
        <taxon>Aerococcaceae</taxon>
        <taxon>Aerococcus</taxon>
    </lineage>
</organism>
<dbReference type="Gene3D" id="1.10.1760.20">
    <property type="match status" value="1"/>
</dbReference>
<accession>A0A0X8FCY8</accession>
<keyword evidence="2" id="KW-1133">Transmembrane helix</keyword>
<dbReference type="AlphaFoldDB" id="A0A0X8FCY8"/>
<dbReference type="InterPro" id="IPR009825">
    <property type="entry name" value="ECF_substrate-spec-like"/>
</dbReference>
<name>A0A0X8FCY8_9LACT</name>
<proteinExistence type="predicted"/>
<evidence type="ECO:0000313" key="4">
    <source>
        <dbReference type="Proteomes" id="UP000594771"/>
    </source>
</evidence>
<dbReference type="KEGG" id="aun:AWM73_00385"/>
<keyword evidence="1" id="KW-0812">Transmembrane</keyword>
<dbReference type="OrthoDB" id="4550662at2"/>
<dbReference type="PANTHER" id="PTHR37815">
    <property type="entry name" value="UPF0397 PROTEIN BC_2624-RELATED"/>
    <property type="match status" value="1"/>
</dbReference>
<gene>
    <name evidence="3" type="ORF">I6G68_00640</name>
</gene>
<evidence type="ECO:0000256" key="2">
    <source>
        <dbReference type="ARBA" id="ARBA00022989"/>
    </source>
</evidence>
<dbReference type="GO" id="GO:0016020">
    <property type="term" value="C:membrane"/>
    <property type="evidence" value="ECO:0007669"/>
    <property type="project" value="InterPro"/>
</dbReference>
<dbReference type="EMBL" id="CP065662">
    <property type="protein sequence ID" value="QPS01620.1"/>
    <property type="molecule type" value="Genomic_DNA"/>
</dbReference>
<dbReference type="Proteomes" id="UP000594771">
    <property type="component" value="Chromosome"/>
</dbReference>
<reference evidence="3 4" key="1">
    <citation type="submission" date="2020-12" db="EMBL/GenBank/DDBJ databases">
        <title>FDA dAtabase for Regulatory Grade micrObial Sequences (FDA-ARGOS): Supporting development and validation of Infectious Disease Dx tests.</title>
        <authorList>
            <person name="Sproer C."/>
            <person name="Gronow S."/>
            <person name="Severitt S."/>
            <person name="Schroder I."/>
            <person name="Tallon L."/>
            <person name="Sadzewicz L."/>
            <person name="Zhao X."/>
            <person name="Boylan J."/>
            <person name="Ott S."/>
            <person name="Bowen H."/>
            <person name="Vavikolanu K."/>
            <person name="Mehta A."/>
            <person name="Aluvathingal J."/>
            <person name="Nadendla S."/>
            <person name="Lowell S."/>
            <person name="Myers T."/>
            <person name="Yan Y."/>
            <person name="Sichtig H."/>
        </authorList>
    </citation>
    <scope>NUCLEOTIDE SEQUENCE [LARGE SCALE GENOMIC DNA]</scope>
    <source>
        <strain evidence="3 4">FDAARGOS_911</strain>
    </source>
</reference>
<dbReference type="PANTHER" id="PTHR37815:SF3">
    <property type="entry name" value="UPF0397 PROTEIN SPR0429"/>
    <property type="match status" value="1"/>
</dbReference>
<dbReference type="NCBIfam" id="NF010182">
    <property type="entry name" value="PRK13661.1"/>
    <property type="match status" value="1"/>
</dbReference>
<evidence type="ECO:0000313" key="3">
    <source>
        <dbReference type="EMBL" id="QPS01620.1"/>
    </source>
</evidence>
<sequence length="185" mass="19634">MMNKHFSTRNIVAVAIGAALFGILMTYGGIPVFTNTKLSTAYIVPIVVGALFGPVQAALVGLIGNVFADALGGSGFWLDWTVGNMFACFFIGALKLYGADIRRGIFTAKHAMIYALVSVVGLELSFGLITPLLTKVFYGGELAITITQAQVAVLTNAIVVLVVGIPLLFTLAKRYRGTTNLVDEN</sequence>
<dbReference type="Pfam" id="PF07155">
    <property type="entry name" value="ECF-ribofla_trS"/>
    <property type="match status" value="1"/>
</dbReference>